<feature type="compositionally biased region" description="Acidic residues" evidence="1">
    <location>
        <begin position="31"/>
        <end position="50"/>
    </location>
</feature>
<dbReference type="PROSITE" id="PS51257">
    <property type="entry name" value="PROKAR_LIPOPROTEIN"/>
    <property type="match status" value="1"/>
</dbReference>
<dbReference type="RefSeq" id="WP_007018226.1">
    <property type="nucleotide sequence ID" value="NZ_CH724116.1"/>
</dbReference>
<evidence type="ECO:0000256" key="1">
    <source>
        <dbReference type="SAM" id="MobiDB-lite"/>
    </source>
</evidence>
<evidence type="ECO:0000256" key="2">
    <source>
        <dbReference type="SAM" id="SignalP"/>
    </source>
</evidence>
<feature type="region of interest" description="Disordered" evidence="1">
    <location>
        <begin position="25"/>
        <end position="50"/>
    </location>
</feature>
<dbReference type="STRING" id="207949.RED65_16306"/>
<dbReference type="Proteomes" id="UP000004263">
    <property type="component" value="Unassembled WGS sequence"/>
</dbReference>
<dbReference type="InterPro" id="IPR013783">
    <property type="entry name" value="Ig-like_fold"/>
</dbReference>
<evidence type="ECO:0000313" key="4">
    <source>
        <dbReference type="Proteomes" id="UP000004263"/>
    </source>
</evidence>
<proteinExistence type="predicted"/>
<reference evidence="3 4" key="1">
    <citation type="submission" date="2006-03" db="EMBL/GenBank/DDBJ databases">
        <authorList>
            <person name="Pinhassi J."/>
            <person name="Pedros-Alio C."/>
            <person name="Ferriera S."/>
            <person name="Johnson J."/>
            <person name="Kravitz S."/>
            <person name="Halpern A."/>
            <person name="Remington K."/>
            <person name="Beeson K."/>
            <person name="Tran B."/>
            <person name="Rogers Y.-H."/>
            <person name="Friedman R."/>
            <person name="Venter J.C."/>
        </authorList>
    </citation>
    <scope>NUCLEOTIDE SEQUENCE [LARGE SCALE GENOMIC DNA]</scope>
    <source>
        <strain evidence="3 4">RED65</strain>
    </source>
</reference>
<name>Q1N2J0_9GAMM</name>
<comment type="caution">
    <text evidence="3">The sequence shown here is derived from an EMBL/GenBank/DDBJ whole genome shotgun (WGS) entry which is preliminary data.</text>
</comment>
<accession>Q1N2J0</accession>
<organism evidence="3 4">
    <name type="scientific">Bermanella marisrubri</name>
    <dbReference type="NCBI Taxonomy" id="207949"/>
    <lineage>
        <taxon>Bacteria</taxon>
        <taxon>Pseudomonadati</taxon>
        <taxon>Pseudomonadota</taxon>
        <taxon>Gammaproteobacteria</taxon>
        <taxon>Oceanospirillales</taxon>
        <taxon>Oceanospirillaceae</taxon>
        <taxon>Bermanella</taxon>
    </lineage>
</organism>
<sequence>MTIRKIVLLFGMAWMLSACGGESAAQKDTDDSASGDETQGETQDETQEETASEVVKTLADVNGFNITTETFNPRGYDFYGTEVKISAYVKDHSNNPVADGTVVTFVADDNGLIEEQCATEGGTCSVTWTSARDRNQPVDPDAGGDNGYTGDHLITIMARTIGEDSFIDKNSNKQFDDEEIFFTQSEAFLDADDNGVYDAADTAFDEYSDFNSNGQFDDNPSDGMFRGKSCSEGAVALGHCAEQLEVWDTVRMINSSGGKVTIQLYDCSNNPISENSIIDLSVNNCFIVEVADPNNNIPPVGTKISVDAQVGEVVTVPLDVPDKFLAPGQPYVQKLEIEGKGSGQTKKLIIKTESVDENPILNDTKYSLKDT</sequence>
<evidence type="ECO:0000313" key="3">
    <source>
        <dbReference type="EMBL" id="EAT12417.1"/>
    </source>
</evidence>
<protein>
    <submittedName>
        <fullName evidence="3">Invasin domain protein</fullName>
    </submittedName>
</protein>
<keyword evidence="4" id="KW-1185">Reference proteome</keyword>
<dbReference type="OrthoDB" id="5522233at2"/>
<dbReference type="HOGENOM" id="CLU_745280_0_0_6"/>
<dbReference type="AlphaFoldDB" id="Q1N2J0"/>
<feature type="signal peptide" evidence="2">
    <location>
        <begin position="1"/>
        <end position="20"/>
    </location>
</feature>
<feature type="chain" id="PRO_5004194516" evidence="2">
    <location>
        <begin position="21"/>
        <end position="371"/>
    </location>
</feature>
<keyword evidence="2" id="KW-0732">Signal</keyword>
<gene>
    <name evidence="3" type="ORF">RED65_16306</name>
</gene>
<dbReference type="EMBL" id="AAQH01000007">
    <property type="protein sequence ID" value="EAT12417.1"/>
    <property type="molecule type" value="Genomic_DNA"/>
</dbReference>
<dbReference type="Gene3D" id="2.60.40.10">
    <property type="entry name" value="Immunoglobulins"/>
    <property type="match status" value="1"/>
</dbReference>